<dbReference type="InterPro" id="IPR001387">
    <property type="entry name" value="Cro/C1-type_HTH"/>
</dbReference>
<name>A0A1I7K4Z9_9BURK</name>
<dbReference type="AlphaFoldDB" id="A0A1I7K4Z9"/>
<dbReference type="InterPro" id="IPR010982">
    <property type="entry name" value="Lambda_DNA-bd_dom_sf"/>
</dbReference>
<dbReference type="Gene3D" id="1.10.260.40">
    <property type="entry name" value="lambda repressor-like DNA-binding domains"/>
    <property type="match status" value="1"/>
</dbReference>
<keyword evidence="3" id="KW-1185">Reference proteome</keyword>
<evidence type="ECO:0000313" key="3">
    <source>
        <dbReference type="Proteomes" id="UP000183656"/>
    </source>
</evidence>
<organism evidence="2 3">
    <name type="scientific">Paenacidovorax caeni</name>
    <dbReference type="NCBI Taxonomy" id="343013"/>
    <lineage>
        <taxon>Bacteria</taxon>
        <taxon>Pseudomonadati</taxon>
        <taxon>Pseudomonadota</taxon>
        <taxon>Betaproteobacteria</taxon>
        <taxon>Burkholderiales</taxon>
        <taxon>Comamonadaceae</taxon>
        <taxon>Paenacidovorax</taxon>
    </lineage>
</organism>
<dbReference type="STRING" id="343013.SAMN04489707_10386"/>
<proteinExistence type="predicted"/>
<dbReference type="RefSeq" id="WP_054257483.1">
    <property type="nucleotide sequence ID" value="NZ_CYIG01000041.1"/>
</dbReference>
<dbReference type="OrthoDB" id="9792093at2"/>
<dbReference type="SUPFAM" id="SSF47413">
    <property type="entry name" value="lambda repressor-like DNA-binding domains"/>
    <property type="match status" value="1"/>
</dbReference>
<dbReference type="PROSITE" id="PS50943">
    <property type="entry name" value="HTH_CROC1"/>
    <property type="match status" value="1"/>
</dbReference>
<dbReference type="EMBL" id="FPBX01000038">
    <property type="protein sequence ID" value="SFU92504.1"/>
    <property type="molecule type" value="Genomic_DNA"/>
</dbReference>
<feature type="domain" description="HTH cro/C1-type" evidence="1">
    <location>
        <begin position="36"/>
        <end position="90"/>
    </location>
</feature>
<accession>A0A1I7K4Z9</accession>
<evidence type="ECO:0000259" key="1">
    <source>
        <dbReference type="PROSITE" id="PS50943"/>
    </source>
</evidence>
<dbReference type="Proteomes" id="UP000183656">
    <property type="component" value="Unassembled WGS sequence"/>
</dbReference>
<dbReference type="SMART" id="SM00530">
    <property type="entry name" value="HTH_XRE"/>
    <property type="match status" value="1"/>
</dbReference>
<dbReference type="CDD" id="cd00093">
    <property type="entry name" value="HTH_XRE"/>
    <property type="match status" value="1"/>
</dbReference>
<evidence type="ECO:0000313" key="2">
    <source>
        <dbReference type="EMBL" id="SFU92504.1"/>
    </source>
</evidence>
<dbReference type="GO" id="GO:0003677">
    <property type="term" value="F:DNA binding"/>
    <property type="evidence" value="ECO:0007669"/>
    <property type="project" value="InterPro"/>
</dbReference>
<reference evidence="2 3" key="1">
    <citation type="submission" date="2016-10" db="EMBL/GenBank/DDBJ databases">
        <authorList>
            <person name="de Groot N.N."/>
        </authorList>
    </citation>
    <scope>NUCLEOTIDE SEQUENCE [LARGE SCALE GENOMIC DNA]</scope>
    <source>
        <strain evidence="2 3">R-24608</strain>
    </source>
</reference>
<sequence length="114" mass="12689">MDKRYETLTLPQQLELRKKAINDVLANPQWSLPQAVRHLKKTMHLTTAELAKLAGISFRTLQDIEREKSEGTVQTMNRVLGVLGLKLGVVRVLHDDEFRAASAPESAEGPEDGA</sequence>
<gene>
    <name evidence="2" type="ORF">SAMN04489707_10386</name>
</gene>
<dbReference type="Pfam" id="PF01381">
    <property type="entry name" value="HTH_3"/>
    <property type="match status" value="1"/>
</dbReference>
<protein>
    <submittedName>
        <fullName evidence="2">Helix-turn-helix</fullName>
    </submittedName>
</protein>